<dbReference type="PRINTS" id="PR00010">
    <property type="entry name" value="EGFBLOOD"/>
</dbReference>
<evidence type="ECO:0000256" key="1">
    <source>
        <dbReference type="ARBA" id="ARBA00022473"/>
    </source>
</evidence>
<dbReference type="InterPro" id="IPR009030">
    <property type="entry name" value="Growth_fac_rcpt_cys_sf"/>
</dbReference>
<dbReference type="SUPFAM" id="SSF57184">
    <property type="entry name" value="Growth factor receptor domain"/>
    <property type="match status" value="1"/>
</dbReference>
<dbReference type="FunFam" id="2.10.25.10:FF:000095">
    <property type="entry name" value="Notch, isoform B"/>
    <property type="match status" value="1"/>
</dbReference>
<dbReference type="OrthoDB" id="283575at2759"/>
<dbReference type="FunFam" id="2.10.25.10:FF:000012">
    <property type="entry name" value="Delta-like protein"/>
    <property type="match status" value="1"/>
</dbReference>
<protein>
    <submittedName>
        <fullName evidence="10">Notch N6</fullName>
    </submittedName>
</protein>
<dbReference type="PROSITE" id="PS00010">
    <property type="entry name" value="ASX_HYDROXYL"/>
    <property type="match status" value="2"/>
</dbReference>
<feature type="domain" description="EGF-like" evidence="9">
    <location>
        <begin position="231"/>
        <end position="268"/>
    </location>
</feature>
<dbReference type="GO" id="GO:0120035">
    <property type="term" value="P:regulation of plasma membrane bounded cell projection organization"/>
    <property type="evidence" value="ECO:0007669"/>
    <property type="project" value="UniProtKB-ARBA"/>
</dbReference>
<dbReference type="Gene3D" id="2.10.25.10">
    <property type="entry name" value="Laminin"/>
    <property type="match status" value="7"/>
</dbReference>
<dbReference type="GO" id="GO:0040008">
    <property type="term" value="P:regulation of growth"/>
    <property type="evidence" value="ECO:0007669"/>
    <property type="project" value="UniProtKB-ARBA"/>
</dbReference>
<dbReference type="GO" id="GO:0050769">
    <property type="term" value="P:positive regulation of neurogenesis"/>
    <property type="evidence" value="ECO:0007669"/>
    <property type="project" value="UniProtKB-ARBA"/>
</dbReference>
<dbReference type="PROSITE" id="PS00022">
    <property type="entry name" value="EGF_1"/>
    <property type="match status" value="5"/>
</dbReference>
<evidence type="ECO:0000256" key="8">
    <source>
        <dbReference type="SAM" id="SignalP"/>
    </source>
</evidence>
<dbReference type="GO" id="GO:0048608">
    <property type="term" value="P:reproductive structure development"/>
    <property type="evidence" value="ECO:0007669"/>
    <property type="project" value="UniProtKB-ARBA"/>
</dbReference>
<evidence type="ECO:0000256" key="7">
    <source>
        <dbReference type="PROSITE-ProRule" id="PRU00076"/>
    </source>
</evidence>
<keyword evidence="3 8" id="KW-0732">Signal</keyword>
<dbReference type="GO" id="GO:0005911">
    <property type="term" value="C:cell-cell junction"/>
    <property type="evidence" value="ECO:0007669"/>
    <property type="project" value="UniProtKB-ARBA"/>
</dbReference>
<dbReference type="GO" id="GO:0007548">
    <property type="term" value="P:sex differentiation"/>
    <property type="evidence" value="ECO:0007669"/>
    <property type="project" value="UniProtKB-ARBA"/>
</dbReference>
<feature type="disulfide bond" evidence="7">
    <location>
        <begin position="102"/>
        <end position="111"/>
    </location>
</feature>
<dbReference type="Pfam" id="PF12661">
    <property type="entry name" value="hEGF"/>
    <property type="match status" value="1"/>
</dbReference>
<dbReference type="PANTHER" id="PTHR24049:SF40">
    <property type="entry name" value="EGF-LIKE DOMAIN-CONTAINING PROTEIN"/>
    <property type="match status" value="1"/>
</dbReference>
<dbReference type="CDD" id="cd00054">
    <property type="entry name" value="EGF_CA"/>
    <property type="match status" value="3"/>
</dbReference>
<dbReference type="GO" id="GO:0048565">
    <property type="term" value="P:digestive tract development"/>
    <property type="evidence" value="ECO:0007669"/>
    <property type="project" value="UniProtKB-ARBA"/>
</dbReference>
<dbReference type="GO" id="GO:0007411">
    <property type="term" value="P:axon guidance"/>
    <property type="evidence" value="ECO:0007669"/>
    <property type="project" value="UniProtKB-ARBA"/>
</dbReference>
<evidence type="ECO:0000256" key="2">
    <source>
        <dbReference type="ARBA" id="ARBA00022536"/>
    </source>
</evidence>
<reference evidence="10" key="1">
    <citation type="submission" date="2016-06" db="EMBL/GenBank/DDBJ databases">
        <title>Alternative splicing as a means to expand the functional diversity of Nl-notch in brown planthopper.</title>
        <authorList>
            <person name="Hu D.-B."/>
        </authorList>
    </citation>
    <scope>NUCLEOTIDE SEQUENCE</scope>
</reference>
<evidence type="ECO:0000256" key="5">
    <source>
        <dbReference type="ARBA" id="ARBA00023157"/>
    </source>
</evidence>
<dbReference type="PROSITE" id="PS01187">
    <property type="entry name" value="EGF_CA"/>
    <property type="match status" value="2"/>
</dbReference>
<dbReference type="GO" id="GO:0022407">
    <property type="term" value="P:regulation of cell-cell adhesion"/>
    <property type="evidence" value="ECO:0007669"/>
    <property type="project" value="UniProtKB-ARBA"/>
</dbReference>
<evidence type="ECO:0000256" key="6">
    <source>
        <dbReference type="ARBA" id="ARBA00023180"/>
    </source>
</evidence>
<feature type="disulfide bond" evidence="7">
    <location>
        <begin position="142"/>
        <end position="151"/>
    </location>
</feature>
<dbReference type="GO" id="GO:0010160">
    <property type="term" value="P:formation of animal organ boundary"/>
    <property type="evidence" value="ECO:0007669"/>
    <property type="project" value="UniProtKB-ARBA"/>
</dbReference>
<sequence>MRRRVDYFLFPVLILLGFCLLDLPTAVTGVVSCSPNPCKNGGACLTSPKGKSFCNCTSQYVGEYCQRLNPCTTGPVPRCQNGGTCNVRMSPDHGSPSFWCACPIGYSASLCEIHIANSCDSQPCHNGGTCTLQSLSKYTCTCAAGFTGPQCEKQDQCASSPCRNGATCLSLDEGGFRCECAPGFTGATCSQDVDECFAAAAPCQNGQCVNTHGSYTCVCEAGYTGHDCASKYYPCDPSPCQHAGTCTQVDKLTYQCTCPTGFRGKNCEENIDDCRGNLCQNGATCVDDVNQYTCLCPPSYQVETQS</sequence>
<feature type="domain" description="EGF-like" evidence="9">
    <location>
        <begin position="270"/>
        <end position="303"/>
    </location>
</feature>
<feature type="domain" description="EGF-like" evidence="9">
    <location>
        <begin position="67"/>
        <end position="112"/>
    </location>
</feature>
<dbReference type="FunFam" id="2.10.25.10:FF:000125">
    <property type="entry name" value="Neurogenic locus notch protein-like"/>
    <property type="match status" value="1"/>
</dbReference>
<keyword evidence="2 7" id="KW-0245">EGF-like domain</keyword>
<keyword evidence="5 7" id="KW-1015">Disulfide bond</keyword>
<dbReference type="EMBL" id="KX429593">
    <property type="protein sequence ID" value="ASU52592.1"/>
    <property type="molecule type" value="mRNA"/>
</dbReference>
<feature type="domain" description="EGF-like" evidence="9">
    <location>
        <begin position="29"/>
        <end position="66"/>
    </location>
</feature>
<dbReference type="GO" id="GO:0016318">
    <property type="term" value="P:ommatidial rotation"/>
    <property type="evidence" value="ECO:0007669"/>
    <property type="project" value="UniProtKB-ARBA"/>
</dbReference>
<dbReference type="GO" id="GO:0048598">
    <property type="term" value="P:embryonic morphogenesis"/>
    <property type="evidence" value="ECO:0007669"/>
    <property type="project" value="UniProtKB-ARBA"/>
</dbReference>
<dbReference type="SUPFAM" id="SSF57196">
    <property type="entry name" value="EGF/Laminin"/>
    <property type="match status" value="4"/>
</dbReference>
<dbReference type="GO" id="GO:0005886">
    <property type="term" value="C:plasma membrane"/>
    <property type="evidence" value="ECO:0007669"/>
    <property type="project" value="TreeGrafter"/>
</dbReference>
<evidence type="ECO:0000256" key="4">
    <source>
        <dbReference type="ARBA" id="ARBA00022737"/>
    </source>
</evidence>
<feature type="domain" description="EGF-like" evidence="9">
    <location>
        <begin position="192"/>
        <end position="229"/>
    </location>
</feature>
<proteinExistence type="evidence at transcript level"/>
<comment type="caution">
    <text evidence="7">Lacks conserved residue(s) required for the propagation of feature annotation.</text>
</comment>
<dbReference type="AlphaFoldDB" id="A0A2Z2R5Z6"/>
<feature type="chain" id="PRO_5016325778" evidence="8">
    <location>
        <begin position="30"/>
        <end position="306"/>
    </location>
</feature>
<dbReference type="FunFam" id="2.10.25.10:FF:000080">
    <property type="entry name" value="Neurogenic locus notch 1"/>
    <property type="match status" value="1"/>
</dbReference>
<name>A0A2Z2R5Z6_NILLU</name>
<dbReference type="InterPro" id="IPR049883">
    <property type="entry name" value="NOTCH1_EGF-like"/>
</dbReference>
<dbReference type="Pfam" id="PF07645">
    <property type="entry name" value="EGF_CA"/>
    <property type="match status" value="1"/>
</dbReference>
<feature type="domain" description="EGF-like" evidence="9">
    <location>
        <begin position="153"/>
        <end position="190"/>
    </location>
</feature>
<dbReference type="InterPro" id="IPR051022">
    <property type="entry name" value="Notch_Cell-Fate_Det"/>
</dbReference>
<dbReference type="SMART" id="SM00181">
    <property type="entry name" value="EGF"/>
    <property type="match status" value="7"/>
</dbReference>
<feature type="disulfide bond" evidence="7">
    <location>
        <begin position="219"/>
        <end position="228"/>
    </location>
</feature>
<dbReference type="SMART" id="SM00179">
    <property type="entry name" value="EGF_CA"/>
    <property type="match status" value="6"/>
</dbReference>
<dbReference type="PROSITE" id="PS01186">
    <property type="entry name" value="EGF_2"/>
    <property type="match status" value="5"/>
</dbReference>
<dbReference type="GO" id="GO:0007498">
    <property type="term" value="P:mesoderm development"/>
    <property type="evidence" value="ECO:0007669"/>
    <property type="project" value="UniProtKB-ARBA"/>
</dbReference>
<dbReference type="GO" id="GO:0032991">
    <property type="term" value="C:protein-containing complex"/>
    <property type="evidence" value="ECO:0007669"/>
    <property type="project" value="TreeGrafter"/>
</dbReference>
<evidence type="ECO:0000313" key="10">
    <source>
        <dbReference type="EMBL" id="ASU52592.1"/>
    </source>
</evidence>
<dbReference type="GO" id="GO:0048568">
    <property type="term" value="P:embryonic organ development"/>
    <property type="evidence" value="ECO:0007669"/>
    <property type="project" value="UniProtKB-ARBA"/>
</dbReference>
<feature type="disulfide bond" evidence="7">
    <location>
        <begin position="180"/>
        <end position="189"/>
    </location>
</feature>
<feature type="signal peptide" evidence="8">
    <location>
        <begin position="1"/>
        <end position="29"/>
    </location>
</feature>
<dbReference type="InterPro" id="IPR018097">
    <property type="entry name" value="EGF_Ca-bd_CS"/>
</dbReference>
<dbReference type="GO" id="GO:0005509">
    <property type="term" value="F:calcium ion binding"/>
    <property type="evidence" value="ECO:0007669"/>
    <property type="project" value="InterPro"/>
</dbReference>
<dbReference type="Pfam" id="PF00008">
    <property type="entry name" value="EGF"/>
    <property type="match status" value="4"/>
</dbReference>
<dbReference type="GO" id="GO:0009986">
    <property type="term" value="C:cell surface"/>
    <property type="evidence" value="ECO:0007669"/>
    <property type="project" value="UniProtKB-ARBA"/>
</dbReference>
<dbReference type="GO" id="GO:0048056">
    <property type="term" value="P:R3/R4 cell differentiation"/>
    <property type="evidence" value="ECO:0007669"/>
    <property type="project" value="UniProtKB-ARBA"/>
</dbReference>
<dbReference type="FunFam" id="2.10.25.10:FF:000127">
    <property type="entry name" value="Neurogenic locus notch protein 1"/>
    <property type="match status" value="1"/>
</dbReference>
<gene>
    <name evidence="10" type="primary">notch</name>
</gene>
<dbReference type="GO" id="GO:0010631">
    <property type="term" value="P:epithelial cell migration"/>
    <property type="evidence" value="ECO:0007669"/>
    <property type="project" value="UniProtKB-ARBA"/>
</dbReference>
<evidence type="ECO:0000256" key="3">
    <source>
        <dbReference type="ARBA" id="ARBA00022729"/>
    </source>
</evidence>
<keyword evidence="1" id="KW-0217">Developmental protein</keyword>
<feature type="disulfide bond" evidence="7">
    <location>
        <begin position="258"/>
        <end position="267"/>
    </location>
</feature>
<dbReference type="PANTHER" id="PTHR24049">
    <property type="entry name" value="CRUMBS FAMILY MEMBER"/>
    <property type="match status" value="1"/>
</dbReference>
<dbReference type="InterPro" id="IPR001881">
    <property type="entry name" value="EGF-like_Ca-bd_dom"/>
</dbReference>
<dbReference type="InterPro" id="IPR000152">
    <property type="entry name" value="EGF-type_Asp/Asn_hydroxyl_site"/>
</dbReference>
<dbReference type="PROSITE" id="PS50026">
    <property type="entry name" value="EGF_3"/>
    <property type="match status" value="7"/>
</dbReference>
<feature type="disulfide bond" evidence="7">
    <location>
        <begin position="56"/>
        <end position="65"/>
    </location>
</feature>
<keyword evidence="4" id="KW-0677">Repeat</keyword>
<dbReference type="GO" id="GO:0007157">
    <property type="term" value="P:heterophilic cell-cell adhesion via plasma membrane cell adhesion molecules"/>
    <property type="evidence" value="ECO:0007669"/>
    <property type="project" value="TreeGrafter"/>
</dbReference>
<accession>A0A2Z2R5Z6</accession>
<dbReference type="PROSITE" id="PS51257">
    <property type="entry name" value="PROKAR_LIPOPROTEIN"/>
    <property type="match status" value="1"/>
</dbReference>
<dbReference type="GO" id="GO:0045197">
    <property type="term" value="P:establishment or maintenance of epithelial cell apical/basal polarity"/>
    <property type="evidence" value="ECO:0007669"/>
    <property type="project" value="TreeGrafter"/>
</dbReference>
<evidence type="ECO:0000259" key="9">
    <source>
        <dbReference type="PROSITE" id="PS50026"/>
    </source>
</evidence>
<dbReference type="InterPro" id="IPR013032">
    <property type="entry name" value="EGF-like_CS"/>
</dbReference>
<dbReference type="GO" id="GO:0048732">
    <property type="term" value="P:gland development"/>
    <property type="evidence" value="ECO:0007669"/>
    <property type="project" value="UniProtKB-ARBA"/>
</dbReference>
<feature type="domain" description="EGF-like" evidence="9">
    <location>
        <begin position="115"/>
        <end position="152"/>
    </location>
</feature>
<dbReference type="GO" id="GO:0008347">
    <property type="term" value="P:glial cell migration"/>
    <property type="evidence" value="ECO:0007669"/>
    <property type="project" value="UniProtKB-ARBA"/>
</dbReference>
<dbReference type="InterPro" id="IPR000742">
    <property type="entry name" value="EGF"/>
</dbReference>
<organism evidence="10">
    <name type="scientific">Nilaparvata lugens</name>
    <name type="common">Brown planthopper</name>
    <dbReference type="NCBI Taxonomy" id="108931"/>
    <lineage>
        <taxon>Eukaryota</taxon>
        <taxon>Metazoa</taxon>
        <taxon>Ecdysozoa</taxon>
        <taxon>Arthropoda</taxon>
        <taxon>Hexapoda</taxon>
        <taxon>Insecta</taxon>
        <taxon>Pterygota</taxon>
        <taxon>Neoptera</taxon>
        <taxon>Paraneoptera</taxon>
        <taxon>Hemiptera</taxon>
        <taxon>Auchenorrhyncha</taxon>
        <taxon>Fulgoroidea</taxon>
        <taxon>Delphacidae</taxon>
        <taxon>Delphacinae</taxon>
        <taxon>Nilaparvata</taxon>
    </lineage>
</organism>
<keyword evidence="6" id="KW-0325">Glycoprotein</keyword>